<evidence type="ECO:0000313" key="2">
    <source>
        <dbReference type="EMBL" id="RGY21369.1"/>
    </source>
</evidence>
<protein>
    <submittedName>
        <fullName evidence="2">Uncharacterized protein</fullName>
    </submittedName>
</protein>
<proteinExistence type="predicted"/>
<sequence length="104" mass="11813">MDSIKVNGGSFKLTAVLSYSSEDAFVEYYNNVFSTWLTEDKRKATLREVYKIAHDMKKYDNDTKGNARKISKSGRGSGDKDDNRSDERPDNRQESRSVDAGDSF</sequence>
<gene>
    <name evidence="2" type="ORF">DXA50_00500</name>
</gene>
<organism evidence="2 3">
    <name type="scientific">Butyricimonas virosa</name>
    <dbReference type="NCBI Taxonomy" id="544645"/>
    <lineage>
        <taxon>Bacteria</taxon>
        <taxon>Pseudomonadati</taxon>
        <taxon>Bacteroidota</taxon>
        <taxon>Bacteroidia</taxon>
        <taxon>Bacteroidales</taxon>
        <taxon>Odoribacteraceae</taxon>
        <taxon>Butyricimonas</taxon>
    </lineage>
</organism>
<comment type="caution">
    <text evidence="2">The sequence shown here is derived from an EMBL/GenBank/DDBJ whole genome shotgun (WGS) entry which is preliminary data.</text>
</comment>
<dbReference type="Proteomes" id="UP000286063">
    <property type="component" value="Unassembled WGS sequence"/>
</dbReference>
<feature type="region of interest" description="Disordered" evidence="1">
    <location>
        <begin position="58"/>
        <end position="104"/>
    </location>
</feature>
<dbReference type="AlphaFoldDB" id="A0A413ITY7"/>
<name>A0A413ITY7_9BACT</name>
<reference evidence="2 3" key="1">
    <citation type="submission" date="2018-08" db="EMBL/GenBank/DDBJ databases">
        <title>A genome reference for cultivated species of the human gut microbiota.</title>
        <authorList>
            <person name="Zou Y."/>
            <person name="Xue W."/>
            <person name="Luo G."/>
        </authorList>
    </citation>
    <scope>NUCLEOTIDE SEQUENCE [LARGE SCALE GENOMIC DNA]</scope>
    <source>
        <strain evidence="2 3">OF02-7</strain>
    </source>
</reference>
<evidence type="ECO:0000256" key="1">
    <source>
        <dbReference type="SAM" id="MobiDB-lite"/>
    </source>
</evidence>
<evidence type="ECO:0000313" key="3">
    <source>
        <dbReference type="Proteomes" id="UP000286063"/>
    </source>
</evidence>
<accession>A0A413ITY7</accession>
<dbReference type="EMBL" id="QSCR01000001">
    <property type="protein sequence ID" value="RGY21369.1"/>
    <property type="molecule type" value="Genomic_DNA"/>
</dbReference>
<feature type="compositionally biased region" description="Basic and acidic residues" evidence="1">
    <location>
        <begin position="77"/>
        <end position="104"/>
    </location>
</feature>